<evidence type="ECO:0000313" key="3">
    <source>
        <dbReference type="Proteomes" id="UP000719412"/>
    </source>
</evidence>
<proteinExistence type="predicted"/>
<dbReference type="PANTHER" id="PTHR31441">
    <property type="entry name" value="FOLLICULIN FAMILY MEMBER"/>
    <property type="match status" value="1"/>
</dbReference>
<protein>
    <recommendedName>
        <fullName evidence="1">UDENN FLCN/SMCR8-type domain-containing protein</fullName>
    </recommendedName>
</protein>
<dbReference type="GO" id="GO:1904263">
    <property type="term" value="P:positive regulation of TORC1 signaling"/>
    <property type="evidence" value="ECO:0007669"/>
    <property type="project" value="TreeGrafter"/>
</dbReference>
<dbReference type="PANTHER" id="PTHR31441:SF2">
    <property type="entry name" value="FOLLICULIN"/>
    <property type="match status" value="1"/>
</dbReference>
<evidence type="ECO:0000313" key="2">
    <source>
        <dbReference type="EMBL" id="KAH0811257.1"/>
    </source>
</evidence>
<dbReference type="EMBL" id="JABDTM020026935">
    <property type="protein sequence ID" value="KAH0811257.1"/>
    <property type="molecule type" value="Genomic_DNA"/>
</dbReference>
<sequence>MDGIVGLGHFCETHGPCVILATQRCKEEPQQYPHNLTVPWCESCQSIDLDQSLVSKDESTCYVTTRTPLQQDLAFLLKQAAVRSLSCEETSKEGGTMYFGDNERGHVLSHTFALQDSLARGFHRKYSILILMRDKVIHLLNCWPVLTKNIKEISSDLQSKAAEVNGVEQIQCPQRAVRQAQGSPNNPSRSLSQLTGEPAVFAHLHMWFTWLLSVESVVEKPSHAPEIPVSCSPAPLRALFRQMDREVFRKVCYCVLTGIRMEAEDPEVLQVFQQLLPNKWSLPKSGDVCKLKKIEEKWMVEWSGCLPPKLPKLQTLTEEALQNDNLPEVALQPYLTGVILHWRNVARSLSWISTPNQELFQSLGVQKFDLPLLAYWTAQCRNELKA</sequence>
<dbReference type="GO" id="GO:0005829">
    <property type="term" value="C:cytosol"/>
    <property type="evidence" value="ECO:0007669"/>
    <property type="project" value="TreeGrafter"/>
</dbReference>
<dbReference type="InterPro" id="IPR037520">
    <property type="entry name" value="Folliculin/SMCR8_longin"/>
</dbReference>
<keyword evidence="3" id="KW-1185">Reference proteome</keyword>
<gene>
    <name evidence="2" type="ORF">GEV33_011533</name>
</gene>
<comment type="caution">
    <text evidence="2">The sequence shown here is derived from an EMBL/GenBank/DDBJ whole genome shotgun (WGS) entry which is preliminary data.</text>
</comment>
<accession>A0A8J6HBB5</accession>
<feature type="domain" description="UDENN FLCN/SMCR8-type" evidence="1">
    <location>
        <begin position="44"/>
        <end position="386"/>
    </location>
</feature>
<dbReference type="AlphaFoldDB" id="A0A8J6HBB5"/>
<dbReference type="InterPro" id="IPR037521">
    <property type="entry name" value="FLCN/SMCR8_DENN"/>
</dbReference>
<dbReference type="PROSITE" id="PS51834">
    <property type="entry name" value="DENN_FLCN_SMCR8"/>
    <property type="match status" value="1"/>
</dbReference>
<reference evidence="2" key="2">
    <citation type="submission" date="2021-08" db="EMBL/GenBank/DDBJ databases">
        <authorList>
            <person name="Eriksson T."/>
        </authorList>
    </citation>
    <scope>NUCLEOTIDE SEQUENCE</scope>
    <source>
        <strain evidence="2">Stoneville</strain>
        <tissue evidence="2">Whole head</tissue>
    </source>
</reference>
<name>A0A8J6HBB5_TENMO</name>
<reference evidence="2" key="1">
    <citation type="journal article" date="2020" name="J Insects Food Feed">
        <title>The yellow mealworm (Tenebrio molitor) genome: a resource for the emerging insects as food and feed industry.</title>
        <authorList>
            <person name="Eriksson T."/>
            <person name="Andere A."/>
            <person name="Kelstrup H."/>
            <person name="Emery V."/>
            <person name="Picard C."/>
        </authorList>
    </citation>
    <scope>NUCLEOTIDE SEQUENCE</scope>
    <source>
        <strain evidence="2">Stoneville</strain>
        <tissue evidence="2">Whole head</tissue>
    </source>
</reference>
<dbReference type="InterPro" id="IPR021713">
    <property type="entry name" value="Folliculin"/>
</dbReference>
<organism evidence="2 3">
    <name type="scientific">Tenebrio molitor</name>
    <name type="common">Yellow mealworm beetle</name>
    <dbReference type="NCBI Taxonomy" id="7067"/>
    <lineage>
        <taxon>Eukaryota</taxon>
        <taxon>Metazoa</taxon>
        <taxon>Ecdysozoa</taxon>
        <taxon>Arthropoda</taxon>
        <taxon>Hexapoda</taxon>
        <taxon>Insecta</taxon>
        <taxon>Pterygota</taxon>
        <taxon>Neoptera</taxon>
        <taxon>Endopterygota</taxon>
        <taxon>Coleoptera</taxon>
        <taxon>Polyphaga</taxon>
        <taxon>Cucujiformia</taxon>
        <taxon>Tenebrionidae</taxon>
        <taxon>Tenebrio</taxon>
    </lineage>
</organism>
<dbReference type="GO" id="GO:0000122">
    <property type="term" value="P:negative regulation of transcription by RNA polymerase II"/>
    <property type="evidence" value="ECO:0007669"/>
    <property type="project" value="TreeGrafter"/>
</dbReference>
<dbReference type="Proteomes" id="UP000719412">
    <property type="component" value="Unassembled WGS sequence"/>
</dbReference>
<evidence type="ECO:0000259" key="1">
    <source>
        <dbReference type="PROSITE" id="PS51834"/>
    </source>
</evidence>
<dbReference type="GO" id="GO:0005096">
    <property type="term" value="F:GTPase activator activity"/>
    <property type="evidence" value="ECO:0007669"/>
    <property type="project" value="InterPro"/>
</dbReference>
<dbReference type="Pfam" id="PF11704">
    <property type="entry name" value="Folliculin"/>
    <property type="match status" value="1"/>
</dbReference>